<feature type="transmembrane region" description="Helical" evidence="6">
    <location>
        <begin position="303"/>
        <end position="325"/>
    </location>
</feature>
<dbReference type="AlphaFoldDB" id="A0AA43TYK1"/>
<dbReference type="Proteomes" id="UP001161017">
    <property type="component" value="Unassembled WGS sequence"/>
</dbReference>
<dbReference type="Gene3D" id="1.20.1720.10">
    <property type="entry name" value="Multidrug resistance protein D"/>
    <property type="match status" value="1"/>
</dbReference>
<dbReference type="PANTHER" id="PTHR23501:SF43">
    <property type="entry name" value="MULTIDRUG TRANSPORTER, PUTATIVE (AFU_ORTHOLOGUE AFUA_6G03040)-RELATED"/>
    <property type="match status" value="1"/>
</dbReference>
<dbReference type="Gene3D" id="1.20.1250.20">
    <property type="entry name" value="MFS general substrate transporter like domains"/>
    <property type="match status" value="1"/>
</dbReference>
<dbReference type="InterPro" id="IPR011701">
    <property type="entry name" value="MFS"/>
</dbReference>
<feature type="transmembrane region" description="Helical" evidence="6">
    <location>
        <begin position="132"/>
        <end position="150"/>
    </location>
</feature>
<feature type="transmembrane region" description="Helical" evidence="6">
    <location>
        <begin position="162"/>
        <end position="185"/>
    </location>
</feature>
<feature type="region of interest" description="Disordered" evidence="5">
    <location>
        <begin position="1"/>
        <end position="58"/>
    </location>
</feature>
<protein>
    <recommendedName>
        <fullName evidence="9">Major facilitator superfamily (MFS) profile domain-containing protein</fullName>
    </recommendedName>
</protein>
<dbReference type="SUPFAM" id="SSF103473">
    <property type="entry name" value="MFS general substrate transporter"/>
    <property type="match status" value="1"/>
</dbReference>
<evidence type="ECO:0000313" key="7">
    <source>
        <dbReference type="EMBL" id="MDI1492554.1"/>
    </source>
</evidence>
<dbReference type="GO" id="GO:0005886">
    <property type="term" value="C:plasma membrane"/>
    <property type="evidence" value="ECO:0007669"/>
    <property type="project" value="TreeGrafter"/>
</dbReference>
<keyword evidence="2 6" id="KW-0812">Transmembrane</keyword>
<comment type="caution">
    <text evidence="7">The sequence shown here is derived from an EMBL/GenBank/DDBJ whole genome shotgun (WGS) entry which is preliminary data.</text>
</comment>
<evidence type="ECO:0000256" key="1">
    <source>
        <dbReference type="ARBA" id="ARBA00004141"/>
    </source>
</evidence>
<evidence type="ECO:0000256" key="4">
    <source>
        <dbReference type="ARBA" id="ARBA00023136"/>
    </source>
</evidence>
<dbReference type="GO" id="GO:0022857">
    <property type="term" value="F:transmembrane transporter activity"/>
    <property type="evidence" value="ECO:0007669"/>
    <property type="project" value="InterPro"/>
</dbReference>
<evidence type="ECO:0008006" key="9">
    <source>
        <dbReference type="Google" id="ProtNLM"/>
    </source>
</evidence>
<feature type="transmembrane region" description="Helical" evidence="6">
    <location>
        <begin position="89"/>
        <end position="111"/>
    </location>
</feature>
<feature type="compositionally biased region" description="Polar residues" evidence="5">
    <location>
        <begin position="41"/>
        <end position="57"/>
    </location>
</feature>
<dbReference type="PANTHER" id="PTHR23501">
    <property type="entry name" value="MAJOR FACILITATOR SUPERFAMILY"/>
    <property type="match status" value="1"/>
</dbReference>
<keyword evidence="4 6" id="KW-0472">Membrane</keyword>
<feature type="transmembrane region" description="Helical" evidence="6">
    <location>
        <begin position="247"/>
        <end position="265"/>
    </location>
</feature>
<feature type="transmembrane region" description="Helical" evidence="6">
    <location>
        <begin position="64"/>
        <end position="83"/>
    </location>
</feature>
<reference evidence="7" key="1">
    <citation type="journal article" date="2023" name="Genome Biol. Evol.">
        <title>First Whole Genome Sequence and Flow Cytometry Genome Size Data for the Lichen-Forming Fungus Ramalina farinacea (Ascomycota).</title>
        <authorList>
            <person name="Llewellyn T."/>
            <person name="Mian S."/>
            <person name="Hill R."/>
            <person name="Leitch I.J."/>
            <person name="Gaya E."/>
        </authorList>
    </citation>
    <scope>NUCLEOTIDE SEQUENCE</scope>
    <source>
        <strain evidence="7">LIQ254RAFAR</strain>
    </source>
</reference>
<feature type="transmembrane region" description="Helical" evidence="6">
    <location>
        <begin position="206"/>
        <end position="227"/>
    </location>
</feature>
<evidence type="ECO:0000256" key="6">
    <source>
        <dbReference type="SAM" id="Phobius"/>
    </source>
</evidence>
<feature type="transmembrane region" description="Helical" evidence="6">
    <location>
        <begin position="272"/>
        <end position="291"/>
    </location>
</feature>
<comment type="subcellular location">
    <subcellularLocation>
        <location evidence="1">Membrane</location>
        <topology evidence="1">Multi-pass membrane protein</topology>
    </subcellularLocation>
</comment>
<proteinExistence type="predicted"/>
<dbReference type="Pfam" id="PF07690">
    <property type="entry name" value="MFS_1"/>
    <property type="match status" value="1"/>
</dbReference>
<keyword evidence="3 6" id="KW-1133">Transmembrane helix</keyword>
<sequence length="456" mass="48666">MPEPLPETKATHMTEMPVDEATTGSLHDLSIEAEEAGTEPKASSASSEVLPQTTTGGVPTMSGATGAVFAVSSVLGPVLGGIICDRTTWRWIFLLNVPCGVLVVLVILLSWPNSVDKRSLSLHKVSLTQIDYVGTILLMAATVLLIVALQEAGTATFSWSSSVTIGLLTASGVSVLGLAGWIGFLENKGEKSPVTPTFPSRFLRQRVMSTAFVVALFTGFPLFLTLIQLPERFQIVNNTSPIGAGVRLMPLLFASAFGSSFAGFCSSRKNNTFWTLLGASSLMLIGCGLMSSVSGSASVQPSIYGYQVIFGLGIGMTFSTVIILVSLEVEFRDFALALGIVNQARILGGVIGLAASTIIFNIRVGKDLPSVLDPSQIQSLRQTLNAVSSFTEPQQEAVRYTFAQSFNDQLRICMYISAACWIITWACWSKTPADLAKRKEAHDAMIEGREGTSSTE</sequence>
<keyword evidence="8" id="KW-1185">Reference proteome</keyword>
<dbReference type="InterPro" id="IPR036259">
    <property type="entry name" value="MFS_trans_sf"/>
</dbReference>
<feature type="transmembrane region" description="Helical" evidence="6">
    <location>
        <begin position="346"/>
        <end position="364"/>
    </location>
</feature>
<accession>A0AA43TYK1</accession>
<evidence type="ECO:0000256" key="5">
    <source>
        <dbReference type="SAM" id="MobiDB-lite"/>
    </source>
</evidence>
<evidence type="ECO:0000256" key="3">
    <source>
        <dbReference type="ARBA" id="ARBA00022989"/>
    </source>
</evidence>
<name>A0AA43TYK1_9LECA</name>
<gene>
    <name evidence="7" type="ORF">OHK93_003768</name>
</gene>
<evidence type="ECO:0000256" key="2">
    <source>
        <dbReference type="ARBA" id="ARBA00022692"/>
    </source>
</evidence>
<organism evidence="7 8">
    <name type="scientific">Ramalina farinacea</name>
    <dbReference type="NCBI Taxonomy" id="258253"/>
    <lineage>
        <taxon>Eukaryota</taxon>
        <taxon>Fungi</taxon>
        <taxon>Dikarya</taxon>
        <taxon>Ascomycota</taxon>
        <taxon>Pezizomycotina</taxon>
        <taxon>Lecanoromycetes</taxon>
        <taxon>OSLEUM clade</taxon>
        <taxon>Lecanoromycetidae</taxon>
        <taxon>Lecanorales</taxon>
        <taxon>Lecanorineae</taxon>
        <taxon>Ramalinaceae</taxon>
        <taxon>Ramalina</taxon>
    </lineage>
</organism>
<evidence type="ECO:0000313" key="8">
    <source>
        <dbReference type="Proteomes" id="UP001161017"/>
    </source>
</evidence>
<dbReference type="EMBL" id="JAPUFD010000019">
    <property type="protein sequence ID" value="MDI1492554.1"/>
    <property type="molecule type" value="Genomic_DNA"/>
</dbReference>